<keyword evidence="7 9" id="KW-0460">Magnesium</keyword>
<dbReference type="GO" id="GO:0009102">
    <property type="term" value="P:biotin biosynthetic process"/>
    <property type="evidence" value="ECO:0007669"/>
    <property type="project" value="UniProtKB-UniRule"/>
</dbReference>
<dbReference type="InterPro" id="IPR027417">
    <property type="entry name" value="P-loop_NTPase"/>
</dbReference>
<dbReference type="PANTHER" id="PTHR43210:SF2">
    <property type="entry name" value="ATP-DEPENDENT DETHIOBIOTIN SYNTHETASE BIOD 2"/>
    <property type="match status" value="1"/>
</dbReference>
<dbReference type="AlphaFoldDB" id="N6UX30"/>
<dbReference type="PIRSF" id="PIRSF006755">
    <property type="entry name" value="DTB_synth"/>
    <property type="match status" value="1"/>
</dbReference>
<keyword evidence="5 9" id="KW-0093">Biotin biosynthesis</keyword>
<comment type="caution">
    <text evidence="10">The sequence shown here is derived from an EMBL/GenBank/DDBJ whole genome shotgun (WGS) entry which is preliminary data.</text>
</comment>
<feature type="binding site" evidence="9">
    <location>
        <begin position="100"/>
        <end position="103"/>
    </location>
    <ligand>
        <name>ATP</name>
        <dbReference type="ChEBI" id="CHEBI:30616"/>
    </ligand>
</feature>
<evidence type="ECO:0000256" key="1">
    <source>
        <dbReference type="ARBA" id="ARBA00022490"/>
    </source>
</evidence>
<reference evidence="10 11" key="1">
    <citation type="journal article" date="2012" name="BMC Genomics">
        <title>Genomic basis of broad host range and environmental adaptability of Rhizobium tropici CIAT 899 and Rhizobium sp. PRF 81 which are used in inoculants for common bean (Phaseolus vulgaris L.).</title>
        <authorList>
            <person name="Ormeno-Orrillo E."/>
            <person name="Menna P."/>
            <person name="Almeida L.G."/>
            <person name="Ollero F.J."/>
            <person name="Nicolas M.F."/>
            <person name="Pains Rodrigues E."/>
            <person name="Shigueyoshi Nakatani A."/>
            <person name="Silva Batista J.S."/>
            <person name="Oliveira Chueire L.M."/>
            <person name="Souza R.C."/>
            <person name="Ribeiro Vasconcelos A.T."/>
            <person name="Megias M."/>
            <person name="Hungria M."/>
            <person name="Martinez-Romero E."/>
        </authorList>
    </citation>
    <scope>NUCLEOTIDE SEQUENCE [LARGE SCALE GENOMIC DNA]</scope>
    <source>
        <strain evidence="10 11">PRF 81</strain>
    </source>
</reference>
<comment type="similarity">
    <text evidence="9">Belongs to the dethiobiotin synthetase family.</text>
</comment>
<dbReference type="STRING" id="363754.RHSP_53861"/>
<evidence type="ECO:0000256" key="4">
    <source>
        <dbReference type="ARBA" id="ARBA00022741"/>
    </source>
</evidence>
<evidence type="ECO:0000256" key="2">
    <source>
        <dbReference type="ARBA" id="ARBA00022598"/>
    </source>
</evidence>
<dbReference type="GO" id="GO:0005524">
    <property type="term" value="F:ATP binding"/>
    <property type="evidence" value="ECO:0007669"/>
    <property type="project" value="UniProtKB-UniRule"/>
</dbReference>
<comment type="pathway">
    <text evidence="9">Cofactor biosynthesis; biotin biosynthesis; biotin from 7,8-diaminononanoate: step 1/2.</text>
</comment>
<dbReference type="OrthoDB" id="9802097at2"/>
<feature type="binding site" evidence="9">
    <location>
        <position position="44"/>
    </location>
    <ligand>
        <name>ATP</name>
        <dbReference type="ChEBI" id="CHEBI:30616"/>
    </ligand>
</feature>
<comment type="catalytic activity">
    <reaction evidence="9">
        <text>(7R,8S)-7,8-diammoniononanoate + CO2 + ATP = (4R,5S)-dethiobiotin + ADP + phosphate + 3 H(+)</text>
        <dbReference type="Rhea" id="RHEA:15805"/>
        <dbReference type="ChEBI" id="CHEBI:15378"/>
        <dbReference type="ChEBI" id="CHEBI:16526"/>
        <dbReference type="ChEBI" id="CHEBI:30616"/>
        <dbReference type="ChEBI" id="CHEBI:43474"/>
        <dbReference type="ChEBI" id="CHEBI:149469"/>
        <dbReference type="ChEBI" id="CHEBI:149473"/>
        <dbReference type="ChEBI" id="CHEBI:456216"/>
        <dbReference type="EC" id="6.3.3.3"/>
    </reaction>
</comment>
<keyword evidence="1 9" id="KW-0963">Cytoplasm</keyword>
<comment type="subunit">
    <text evidence="9">Homodimer.</text>
</comment>
<name>N6UX30_9HYPH</name>
<comment type="function">
    <text evidence="9">Catalyzes a mechanistically unusual reaction, the ATP-dependent insertion of CO2 between the N7 and N8 nitrogen atoms of 7,8-diaminopelargonic acid (DAPA, also called 7,8-diammoniononanoate) to form a ureido ring.</text>
</comment>
<dbReference type="EMBL" id="AQHN01000084">
    <property type="protein sequence ID" value="ENN85311.1"/>
    <property type="molecule type" value="Genomic_DNA"/>
</dbReference>
<dbReference type="GO" id="GO:0005829">
    <property type="term" value="C:cytosol"/>
    <property type="evidence" value="ECO:0007669"/>
    <property type="project" value="TreeGrafter"/>
</dbReference>
<keyword evidence="2 9" id="KW-0436">Ligase</keyword>
<comment type="subcellular location">
    <subcellularLocation>
        <location evidence="9">Cytoplasm</location>
    </subcellularLocation>
</comment>
<evidence type="ECO:0000256" key="6">
    <source>
        <dbReference type="ARBA" id="ARBA00022840"/>
    </source>
</evidence>
<dbReference type="Proteomes" id="UP000012429">
    <property type="component" value="Unassembled WGS sequence"/>
</dbReference>
<feature type="binding site" evidence="9">
    <location>
        <position position="100"/>
    </location>
    <ligand>
        <name>Mg(2+)</name>
        <dbReference type="ChEBI" id="CHEBI:18420"/>
    </ligand>
</feature>
<dbReference type="PATRIC" id="fig|363754.4.peg.5397"/>
<comment type="catalytic activity">
    <reaction evidence="8">
        <text>(7R,8S)-8-amino-7-(carboxyamino)nonanoate + ATP = (4R,5S)-dethiobiotin + ADP + phosphate + H(+)</text>
        <dbReference type="Rhea" id="RHEA:63684"/>
        <dbReference type="ChEBI" id="CHEBI:15378"/>
        <dbReference type="ChEBI" id="CHEBI:30616"/>
        <dbReference type="ChEBI" id="CHEBI:43474"/>
        <dbReference type="ChEBI" id="CHEBI:149470"/>
        <dbReference type="ChEBI" id="CHEBI:149473"/>
        <dbReference type="ChEBI" id="CHEBI:456216"/>
    </reaction>
</comment>
<dbReference type="Gene3D" id="3.40.50.300">
    <property type="entry name" value="P-loop containing nucleotide triphosphate hydrolases"/>
    <property type="match status" value="1"/>
</dbReference>
<dbReference type="InterPro" id="IPR004472">
    <property type="entry name" value="DTB_synth_BioD"/>
</dbReference>
<feature type="binding site" evidence="9">
    <location>
        <position position="17"/>
    </location>
    <ligand>
        <name>Mg(2+)</name>
        <dbReference type="ChEBI" id="CHEBI:18420"/>
    </ligand>
</feature>
<keyword evidence="3 9" id="KW-0479">Metal-binding</keyword>
<organism evidence="10 11">
    <name type="scientific">Rhizobium freirei PRF 81</name>
    <dbReference type="NCBI Taxonomy" id="363754"/>
    <lineage>
        <taxon>Bacteria</taxon>
        <taxon>Pseudomonadati</taxon>
        <taxon>Pseudomonadota</taxon>
        <taxon>Alphaproteobacteria</taxon>
        <taxon>Hyphomicrobiales</taxon>
        <taxon>Rhizobiaceae</taxon>
        <taxon>Rhizobium/Agrobacterium group</taxon>
        <taxon>Rhizobium</taxon>
    </lineage>
</organism>
<feature type="binding site" evidence="9">
    <location>
        <begin position="13"/>
        <end position="18"/>
    </location>
    <ligand>
        <name>ATP</name>
        <dbReference type="ChEBI" id="CHEBI:30616"/>
    </ligand>
</feature>
<sequence>MRNSLVVTGTDTGIGKTVFSAALVDALGACYWKPVQSGLEDETDSETVAMLGQIPQQRILREAWRLRTPASPHLSAQIDGVAIDPDMLTPPPTPSLLVIEGAGGLLVPLTSKCTFADVFARWRYPVILCARTELGTINHTLLSLEAMRRREIPILGVAFIGNDRPDTMKIIGEMGGAPILGRLPHLDPLTSAALRAAFADHFDLSVFREVFA</sequence>
<comment type="caution">
    <text evidence="9">Lacks conserved residue(s) required for the propagation of feature annotation.</text>
</comment>
<dbReference type="RefSeq" id="WP_004125284.1">
    <property type="nucleotide sequence ID" value="NZ_AQHN01000084.1"/>
</dbReference>
<keyword evidence="11" id="KW-1185">Reference proteome</keyword>
<dbReference type="UniPathway" id="UPA00078">
    <property type="reaction ID" value="UER00161"/>
</dbReference>
<dbReference type="GO" id="GO:0004141">
    <property type="term" value="F:dethiobiotin synthase activity"/>
    <property type="evidence" value="ECO:0007669"/>
    <property type="project" value="UniProtKB-UniRule"/>
</dbReference>
<dbReference type="GO" id="GO:0000287">
    <property type="term" value="F:magnesium ion binding"/>
    <property type="evidence" value="ECO:0007669"/>
    <property type="project" value="UniProtKB-UniRule"/>
</dbReference>
<dbReference type="PANTHER" id="PTHR43210">
    <property type="entry name" value="DETHIOBIOTIN SYNTHETASE"/>
    <property type="match status" value="1"/>
</dbReference>
<evidence type="ECO:0000256" key="8">
    <source>
        <dbReference type="ARBA" id="ARBA00047386"/>
    </source>
</evidence>
<dbReference type="EC" id="6.3.3.3" evidence="9"/>
<gene>
    <name evidence="9" type="primary">bioD</name>
    <name evidence="10" type="ORF">RHSP_53861</name>
</gene>
<evidence type="ECO:0000256" key="9">
    <source>
        <dbReference type="HAMAP-Rule" id="MF_00336"/>
    </source>
</evidence>
<evidence type="ECO:0000313" key="11">
    <source>
        <dbReference type="Proteomes" id="UP000012429"/>
    </source>
</evidence>
<feature type="active site" evidence="9">
    <location>
        <position position="33"/>
    </location>
</feature>
<protein>
    <recommendedName>
        <fullName evidence="9">ATP-dependent dethiobiotin synthetase BioD</fullName>
        <ecNumber evidence="9">6.3.3.3</ecNumber>
    </recommendedName>
    <alternativeName>
        <fullName evidence="9">DTB synthetase</fullName>
        <shortName evidence="9">DTBS</shortName>
    </alternativeName>
    <alternativeName>
        <fullName evidence="9">Dethiobiotin synthase</fullName>
    </alternativeName>
</protein>
<accession>N6UX30</accession>
<feature type="binding site" evidence="9">
    <location>
        <begin position="184"/>
        <end position="186"/>
    </location>
    <ligand>
        <name>ATP</name>
        <dbReference type="ChEBI" id="CHEBI:30616"/>
    </ligand>
</feature>
<keyword evidence="6 9" id="KW-0067">ATP-binding</keyword>
<dbReference type="NCBIfam" id="TIGR00347">
    <property type="entry name" value="bioD"/>
    <property type="match status" value="1"/>
</dbReference>
<dbReference type="Pfam" id="PF13500">
    <property type="entry name" value="AAA_26"/>
    <property type="match status" value="1"/>
</dbReference>
<dbReference type="CDD" id="cd03109">
    <property type="entry name" value="DTBS"/>
    <property type="match status" value="1"/>
</dbReference>
<dbReference type="SUPFAM" id="SSF52540">
    <property type="entry name" value="P-loop containing nucleoside triphosphate hydrolases"/>
    <property type="match status" value="1"/>
</dbReference>
<dbReference type="HAMAP" id="MF_00336">
    <property type="entry name" value="BioD"/>
    <property type="match status" value="1"/>
</dbReference>
<evidence type="ECO:0000256" key="7">
    <source>
        <dbReference type="ARBA" id="ARBA00022842"/>
    </source>
</evidence>
<feature type="binding site" evidence="9">
    <location>
        <position position="37"/>
    </location>
    <ligand>
        <name>substrate</name>
    </ligand>
</feature>
<keyword evidence="4 9" id="KW-0547">Nucleotide-binding</keyword>
<evidence type="ECO:0000256" key="3">
    <source>
        <dbReference type="ARBA" id="ARBA00022723"/>
    </source>
</evidence>
<evidence type="ECO:0000313" key="10">
    <source>
        <dbReference type="EMBL" id="ENN85311.1"/>
    </source>
</evidence>
<comment type="cofactor">
    <cofactor evidence="9">
        <name>Mg(2+)</name>
        <dbReference type="ChEBI" id="CHEBI:18420"/>
    </cofactor>
</comment>
<evidence type="ECO:0000256" key="5">
    <source>
        <dbReference type="ARBA" id="ARBA00022756"/>
    </source>
</evidence>
<proteinExistence type="inferred from homology"/>
<feature type="binding site" evidence="9">
    <location>
        <position position="44"/>
    </location>
    <ligand>
        <name>Mg(2+)</name>
        <dbReference type="ChEBI" id="CHEBI:18420"/>
    </ligand>
</feature>